<dbReference type="SUPFAM" id="SSF53167">
    <property type="entry name" value="Purine and uridine phosphorylases"/>
    <property type="match status" value="1"/>
</dbReference>
<sequence length="125" mass="13717">MLAALATKASVSSVPSSQGLIFSSAGYFAEQGRGVARIRTTHVNLLDVRERLDCGSTGLTVHNMEMEAEFFLHILGGLGYRAAVVCMIINQRATGVFLDDYRQQLLDVARLIMQAFKRVTPITLK</sequence>
<dbReference type="Gene3D" id="3.40.50.1580">
    <property type="entry name" value="Nucleoside phosphorylase domain"/>
    <property type="match status" value="1"/>
</dbReference>
<dbReference type="RefSeq" id="WP_207162945.1">
    <property type="nucleotide sequence ID" value="NZ_CP071382.1"/>
</dbReference>
<evidence type="ECO:0000313" key="1">
    <source>
        <dbReference type="EMBL" id="QSV45139.1"/>
    </source>
</evidence>
<evidence type="ECO:0000313" key="2">
    <source>
        <dbReference type="Proteomes" id="UP000663651"/>
    </source>
</evidence>
<dbReference type="EMBL" id="CP071382">
    <property type="protein sequence ID" value="QSV45139.1"/>
    <property type="molecule type" value="Genomic_DNA"/>
</dbReference>
<dbReference type="InterPro" id="IPR035994">
    <property type="entry name" value="Nucleoside_phosphorylase_sf"/>
</dbReference>
<protein>
    <recommendedName>
        <fullName evidence="3">Nucleoside phosphorylase domain-containing protein</fullName>
    </recommendedName>
</protein>
<evidence type="ECO:0008006" key="3">
    <source>
        <dbReference type="Google" id="ProtNLM"/>
    </source>
</evidence>
<dbReference type="Proteomes" id="UP000663651">
    <property type="component" value="Chromosome"/>
</dbReference>
<name>A0ABX7Q1C7_9BACT</name>
<reference evidence="1 2" key="1">
    <citation type="submission" date="2021-03" db="EMBL/GenBank/DDBJ databases">
        <title>Geobacter metallireducens gen. nov. sp. nov., a microorganism capable of coupling the complete oxidation of organic compounds to the reduction of iron and other metals.</title>
        <authorList>
            <person name="Li Y."/>
        </authorList>
    </citation>
    <scope>NUCLEOTIDE SEQUENCE [LARGE SCALE GENOMIC DNA]</scope>
    <source>
        <strain evidence="1 2">Jerry-YX</strain>
    </source>
</reference>
<proteinExistence type="predicted"/>
<keyword evidence="2" id="KW-1185">Reference proteome</keyword>
<organism evidence="1 2">
    <name type="scientific">Geobacter benzoatilyticus</name>
    <dbReference type="NCBI Taxonomy" id="2815309"/>
    <lineage>
        <taxon>Bacteria</taxon>
        <taxon>Pseudomonadati</taxon>
        <taxon>Thermodesulfobacteriota</taxon>
        <taxon>Desulfuromonadia</taxon>
        <taxon>Geobacterales</taxon>
        <taxon>Geobacteraceae</taxon>
        <taxon>Geobacter</taxon>
    </lineage>
</organism>
<gene>
    <name evidence="1" type="ORF">JZM60_13475</name>
</gene>
<accession>A0ABX7Q1C7</accession>